<dbReference type="InterPro" id="IPR046796">
    <property type="entry name" value="Transposase_32_dom"/>
</dbReference>
<dbReference type="Proteomes" id="UP000242715">
    <property type="component" value="Unassembled WGS sequence"/>
</dbReference>
<keyword evidence="3" id="KW-1185">Reference proteome</keyword>
<proteinExistence type="predicted"/>
<evidence type="ECO:0000313" key="3">
    <source>
        <dbReference type="Proteomes" id="UP000242715"/>
    </source>
</evidence>
<protein>
    <recommendedName>
        <fullName evidence="1">Putative plant transposon protein domain-containing protein</fullName>
    </recommendedName>
</protein>
<feature type="domain" description="Putative plant transposon protein" evidence="1">
    <location>
        <begin position="40"/>
        <end position="234"/>
    </location>
</feature>
<reference evidence="3" key="1">
    <citation type="journal article" date="2017" name="Front. Plant Sci.">
        <title>Climate Clever Clovers: New Paradigm to Reduce the Environmental Footprint of Ruminants by Breeding Low Methanogenic Forages Utilizing Haplotype Variation.</title>
        <authorList>
            <person name="Kaur P."/>
            <person name="Appels R."/>
            <person name="Bayer P.E."/>
            <person name="Keeble-Gagnere G."/>
            <person name="Wang J."/>
            <person name="Hirakawa H."/>
            <person name="Shirasawa K."/>
            <person name="Vercoe P."/>
            <person name="Stefanova K."/>
            <person name="Durmic Z."/>
            <person name="Nichols P."/>
            <person name="Revell C."/>
            <person name="Isobe S.N."/>
            <person name="Edwards D."/>
            <person name="Erskine W."/>
        </authorList>
    </citation>
    <scope>NUCLEOTIDE SEQUENCE [LARGE SCALE GENOMIC DNA]</scope>
    <source>
        <strain evidence="3">cv. Daliak</strain>
    </source>
</reference>
<accession>A0A2Z6MXA4</accession>
<dbReference type="AlphaFoldDB" id="A0A2Z6MXA4"/>
<name>A0A2Z6MXA4_TRISU</name>
<dbReference type="Pfam" id="PF20167">
    <property type="entry name" value="Transposase_32"/>
    <property type="match status" value="1"/>
</dbReference>
<dbReference type="OrthoDB" id="1423221at2759"/>
<dbReference type="EMBL" id="DF973371">
    <property type="protein sequence ID" value="GAU28340.1"/>
    <property type="molecule type" value="Genomic_DNA"/>
</dbReference>
<evidence type="ECO:0000313" key="2">
    <source>
        <dbReference type="EMBL" id="GAU28340.1"/>
    </source>
</evidence>
<evidence type="ECO:0000259" key="1">
    <source>
        <dbReference type="Pfam" id="PF20167"/>
    </source>
</evidence>
<gene>
    <name evidence="2" type="ORF">TSUD_256680</name>
</gene>
<sequence>MVHEERYSNSKFIASKKFVPERNIRLEGDKFSDIQAMIVARGWVELTLFVKEASTTLAKEFFANSYQGPAKEDGNDKNDLKQFTSFVRGKNVPFDDKIINQLFGLENYEQCSFEARKAKGSNIDHQEIHSTLGRPETDWVRNKDGTPSRLHTSDLTHNARAWAAFVLHTLIPCSNMSDLTIQNATLLTAILKGEPVNVSRLLAHDLWSTANCSSPTSYINHASLISKLCERVRVYPEKNEEMVMPSMSITANWIEKNSTASSKIFVHPHK</sequence>
<organism evidence="2 3">
    <name type="scientific">Trifolium subterraneum</name>
    <name type="common">Subterranean clover</name>
    <dbReference type="NCBI Taxonomy" id="3900"/>
    <lineage>
        <taxon>Eukaryota</taxon>
        <taxon>Viridiplantae</taxon>
        <taxon>Streptophyta</taxon>
        <taxon>Embryophyta</taxon>
        <taxon>Tracheophyta</taxon>
        <taxon>Spermatophyta</taxon>
        <taxon>Magnoliopsida</taxon>
        <taxon>eudicotyledons</taxon>
        <taxon>Gunneridae</taxon>
        <taxon>Pentapetalae</taxon>
        <taxon>rosids</taxon>
        <taxon>fabids</taxon>
        <taxon>Fabales</taxon>
        <taxon>Fabaceae</taxon>
        <taxon>Papilionoideae</taxon>
        <taxon>50 kb inversion clade</taxon>
        <taxon>NPAAA clade</taxon>
        <taxon>Hologalegina</taxon>
        <taxon>IRL clade</taxon>
        <taxon>Trifolieae</taxon>
        <taxon>Trifolium</taxon>
    </lineage>
</organism>